<dbReference type="OrthoDB" id="9813301at2"/>
<dbReference type="AlphaFoldDB" id="I0H243"/>
<sequence length="602" mass="63325">MSTAGEPRPAVDDALTVRLPAQPTGSHDVLDSSDPAPPPAPGTRRTGRRALITGAAVLVLAAGAGTAVTWAYRGEVPLGVTVLGAELGGLSRTEAAAELRTHLAADARLSQPVTVRVEDRQASVKPADVGLVVDVDATVAAAAQGSPSPFGERAVPPVVAVDPDLLDAALRTSLGTIGEPMTKPAVVFDGVKPRAVHPEAGRGLDPARTAATIRDSWPASRAVTVPLVEVHPVTTAAEVDQLVTDLAEPAVSGPLTITADSGTVTVPPSAIAKSLVLTSDKTGRIEPRVDAKKLRAAVKKPLAKVEKKAKDARFSLKGGKPSIVGGADGTAVDLAAMAPEILTALRSTTERTIAATVTRAEPELTAAELGELGVKEKVSTFTTKFTGGLSSPRSQNIVQAAKQVEGTLVLPGETFSLNKHTGERGYQQGYQDAPVILGGKLTPGVGGGVSQFTTTLFNATYYAGLKDVEHKPHSYYFDRYPAVIESTIFYPDLDFKFKNDSPYGVLLDTAWTRNSITVSVWSTKVWDKVSTEWSRRRNITSPRTITLPAGPSCIATGGLPGFTQDAYRLFERDGKVVKREKFTWKYDAEPNYICGGADDSAG</sequence>
<evidence type="ECO:0000313" key="5">
    <source>
        <dbReference type="Proteomes" id="UP000007882"/>
    </source>
</evidence>
<dbReference type="RefSeq" id="WP_014441975.1">
    <property type="nucleotide sequence ID" value="NC_017093.1"/>
</dbReference>
<keyword evidence="5" id="KW-1185">Reference proteome</keyword>
<dbReference type="PATRIC" id="fig|512565.3.peg.1871"/>
<dbReference type="KEGG" id="ams:AMIS_18600"/>
<dbReference type="eggNOG" id="COG2720">
    <property type="taxonomic scope" value="Bacteria"/>
</dbReference>
<accession>I0H243</accession>
<dbReference type="InterPro" id="IPR052913">
    <property type="entry name" value="Glycopeptide_resist_protein"/>
</dbReference>
<dbReference type="PANTHER" id="PTHR35788">
    <property type="entry name" value="EXPORTED PROTEIN-RELATED"/>
    <property type="match status" value="1"/>
</dbReference>
<name>I0H243_ACTM4</name>
<dbReference type="Pfam" id="PF12229">
    <property type="entry name" value="PG_binding_4"/>
    <property type="match status" value="1"/>
</dbReference>
<dbReference type="PANTHER" id="PTHR35788:SF1">
    <property type="entry name" value="EXPORTED PROTEIN"/>
    <property type="match status" value="1"/>
</dbReference>
<proteinExistence type="predicted"/>
<evidence type="ECO:0000313" key="4">
    <source>
        <dbReference type="EMBL" id="BAL87080.1"/>
    </source>
</evidence>
<keyword evidence="2" id="KW-0472">Membrane</keyword>
<feature type="region of interest" description="Disordered" evidence="1">
    <location>
        <begin position="1"/>
        <end position="46"/>
    </location>
</feature>
<organism evidence="4 5">
    <name type="scientific">Actinoplanes missouriensis (strain ATCC 14538 / DSM 43046 / CBS 188.64 / JCM 3121 / NBRC 102363 / NCIMB 12654 / NRRL B-3342 / UNCC 431)</name>
    <dbReference type="NCBI Taxonomy" id="512565"/>
    <lineage>
        <taxon>Bacteria</taxon>
        <taxon>Bacillati</taxon>
        <taxon>Actinomycetota</taxon>
        <taxon>Actinomycetes</taxon>
        <taxon>Micromonosporales</taxon>
        <taxon>Micromonosporaceae</taxon>
        <taxon>Actinoplanes</taxon>
    </lineage>
</organism>
<reference evidence="4 5" key="1">
    <citation type="submission" date="2012-02" db="EMBL/GenBank/DDBJ databases">
        <title>Complete genome sequence of Actinoplanes missouriensis 431 (= NBRC 102363).</title>
        <authorList>
            <person name="Ohnishi Y."/>
            <person name="Ishikawa J."/>
            <person name="Sekine M."/>
            <person name="Hosoyama A."/>
            <person name="Harada T."/>
            <person name="Narita H."/>
            <person name="Hata T."/>
            <person name="Konno Y."/>
            <person name="Tutikane K."/>
            <person name="Fujita N."/>
            <person name="Horinouchi S."/>
            <person name="Hayakawa M."/>
        </authorList>
    </citation>
    <scope>NUCLEOTIDE SEQUENCE [LARGE SCALE GENOMIC DNA]</scope>
    <source>
        <strain evidence="5">ATCC 14538 / DSM 43046 / CBS 188.64 / JCM 3121 / NBRC 102363 / NCIMB 12654 / NRRL B-3342 / UNCC 431</strain>
    </source>
</reference>
<feature type="transmembrane region" description="Helical" evidence="2">
    <location>
        <begin position="50"/>
        <end position="72"/>
    </location>
</feature>
<feature type="domain" description="YoaR-like putative peptidoglycan binding" evidence="3">
    <location>
        <begin position="242"/>
        <end position="353"/>
    </location>
</feature>
<dbReference type="Proteomes" id="UP000007882">
    <property type="component" value="Chromosome"/>
</dbReference>
<keyword evidence="2" id="KW-1133">Transmembrane helix</keyword>
<evidence type="ECO:0000256" key="2">
    <source>
        <dbReference type="SAM" id="Phobius"/>
    </source>
</evidence>
<evidence type="ECO:0000259" key="3">
    <source>
        <dbReference type="Pfam" id="PF12229"/>
    </source>
</evidence>
<dbReference type="EMBL" id="AP012319">
    <property type="protein sequence ID" value="BAL87080.1"/>
    <property type="molecule type" value="Genomic_DNA"/>
</dbReference>
<gene>
    <name evidence="4" type="ordered locus">AMIS_18600</name>
</gene>
<dbReference type="InterPro" id="IPR007391">
    <property type="entry name" value="Vancomycin_resist_VanW"/>
</dbReference>
<keyword evidence="2" id="KW-0812">Transmembrane</keyword>
<dbReference type="InterPro" id="IPR022029">
    <property type="entry name" value="YoaR-like_PG-bd"/>
</dbReference>
<dbReference type="HOGENOM" id="CLU_011572_0_1_11"/>
<dbReference type="Pfam" id="PF04294">
    <property type="entry name" value="VanW"/>
    <property type="match status" value="1"/>
</dbReference>
<dbReference type="STRING" id="512565.AMIS_18600"/>
<protein>
    <recommendedName>
        <fullName evidence="3">YoaR-like putative peptidoglycan binding domain-containing protein</fullName>
    </recommendedName>
</protein>
<evidence type="ECO:0000256" key="1">
    <source>
        <dbReference type="SAM" id="MobiDB-lite"/>
    </source>
</evidence>